<gene>
    <name evidence="5" type="ORF">D9V37_05370</name>
</gene>
<evidence type="ECO:0000313" key="6">
    <source>
        <dbReference type="Proteomes" id="UP000281708"/>
    </source>
</evidence>
<accession>A0A3L8P7B9</accession>
<comment type="caution">
    <text evidence="5">The sequence shown here is derived from an EMBL/GenBank/DDBJ whole genome shotgun (WGS) entry which is preliminary data.</text>
</comment>
<name>A0A3L8P7B9_9ACTN</name>
<dbReference type="GO" id="GO:0009062">
    <property type="term" value="P:fatty acid catabolic process"/>
    <property type="evidence" value="ECO:0007669"/>
    <property type="project" value="TreeGrafter"/>
</dbReference>
<evidence type="ECO:0000256" key="1">
    <source>
        <dbReference type="ARBA" id="ARBA00006538"/>
    </source>
</evidence>
<dbReference type="PANTHER" id="PTHR11066">
    <property type="entry name" value="ACYL-COA THIOESTERASE"/>
    <property type="match status" value="1"/>
</dbReference>
<feature type="domain" description="Acyl-CoA thioesterase-like N-terminal HotDog" evidence="3">
    <location>
        <begin position="41"/>
        <end position="117"/>
    </location>
</feature>
<keyword evidence="6" id="KW-1185">Reference proteome</keyword>
<organism evidence="5 6">
    <name type="scientific">Nocardioides mangrovicus</name>
    <dbReference type="NCBI Taxonomy" id="2478913"/>
    <lineage>
        <taxon>Bacteria</taxon>
        <taxon>Bacillati</taxon>
        <taxon>Actinomycetota</taxon>
        <taxon>Actinomycetes</taxon>
        <taxon>Propionibacteriales</taxon>
        <taxon>Nocardioidaceae</taxon>
        <taxon>Nocardioides</taxon>
    </lineage>
</organism>
<evidence type="ECO:0000256" key="2">
    <source>
        <dbReference type="ARBA" id="ARBA00022801"/>
    </source>
</evidence>
<reference evidence="5 6" key="1">
    <citation type="submission" date="2018-10" db="EMBL/GenBank/DDBJ databases">
        <title>Marmoricola sp. 4Q3S-7 whole genome shotgun sequence.</title>
        <authorList>
            <person name="Li F."/>
        </authorList>
    </citation>
    <scope>NUCLEOTIDE SEQUENCE [LARGE SCALE GENOMIC DNA]</scope>
    <source>
        <strain evidence="5 6">4Q3S-7</strain>
    </source>
</reference>
<evidence type="ECO:0000313" key="5">
    <source>
        <dbReference type="EMBL" id="RLV50278.1"/>
    </source>
</evidence>
<proteinExistence type="inferred from homology"/>
<dbReference type="GO" id="GO:0047617">
    <property type="term" value="F:fatty acyl-CoA hydrolase activity"/>
    <property type="evidence" value="ECO:0007669"/>
    <property type="project" value="InterPro"/>
</dbReference>
<dbReference type="Pfam" id="PF20789">
    <property type="entry name" value="4HBT_3C"/>
    <property type="match status" value="1"/>
</dbReference>
<dbReference type="CDD" id="cd03444">
    <property type="entry name" value="Thioesterase_II_repeat1"/>
    <property type="match status" value="1"/>
</dbReference>
<dbReference type="Pfam" id="PF13622">
    <property type="entry name" value="4HBT_3"/>
    <property type="match status" value="1"/>
</dbReference>
<dbReference type="InterPro" id="IPR049449">
    <property type="entry name" value="TesB_ACOT8-like_N"/>
</dbReference>
<dbReference type="EMBL" id="RDBE01000004">
    <property type="protein sequence ID" value="RLV50278.1"/>
    <property type="molecule type" value="Genomic_DNA"/>
</dbReference>
<dbReference type="Proteomes" id="UP000281708">
    <property type="component" value="Unassembled WGS sequence"/>
</dbReference>
<evidence type="ECO:0000259" key="3">
    <source>
        <dbReference type="Pfam" id="PF13622"/>
    </source>
</evidence>
<dbReference type="Gene3D" id="2.40.160.210">
    <property type="entry name" value="Acyl-CoA thioesterase, double hotdog domain"/>
    <property type="match status" value="1"/>
</dbReference>
<sequence>MTRCRTGLTSDEQAPLLERLDLERLEPLTFRSRVGAPERLRLYGGEVAAQAVMAAAATVPPDRRMHSLHAHYLDAGDSRLPVLYRVRVARDGRSFSSRSVEAFQDGRQIFALSASFQCEQDGLSHQLPADCPGVDLPGPEDCGTGNEPLRAWADGVMTRLPVELRFVDDGPLLDSSLGVAPRIRAYFRVRGSLPDDLPVHEAGLTYLSDLLMISAALVPHKLSIHDPRLFTATITHSVWLHAPLRADAWQLYDVEGSWAGGGRTLSRGRVYDADGFLCATTSQEGLARYSPHEAA</sequence>
<dbReference type="AlphaFoldDB" id="A0A3L8P7B9"/>
<dbReference type="InterPro" id="IPR029069">
    <property type="entry name" value="HotDog_dom_sf"/>
</dbReference>
<dbReference type="SUPFAM" id="SSF54637">
    <property type="entry name" value="Thioesterase/thiol ester dehydrase-isomerase"/>
    <property type="match status" value="2"/>
</dbReference>
<dbReference type="InterPro" id="IPR049450">
    <property type="entry name" value="ACOT8-like_C"/>
</dbReference>
<feature type="domain" description="Acyl-CoA thioesterase-like C-terminal" evidence="4">
    <location>
        <begin position="139"/>
        <end position="286"/>
    </location>
</feature>
<dbReference type="GO" id="GO:0006637">
    <property type="term" value="P:acyl-CoA metabolic process"/>
    <property type="evidence" value="ECO:0007669"/>
    <property type="project" value="InterPro"/>
</dbReference>
<evidence type="ECO:0000259" key="4">
    <source>
        <dbReference type="Pfam" id="PF20789"/>
    </source>
</evidence>
<dbReference type="PANTHER" id="PTHR11066:SF34">
    <property type="entry name" value="ACYL-COENZYME A THIOESTERASE 8"/>
    <property type="match status" value="1"/>
</dbReference>
<comment type="similarity">
    <text evidence="1">Belongs to the C/M/P thioester hydrolase family.</text>
</comment>
<dbReference type="InterPro" id="IPR003703">
    <property type="entry name" value="Acyl_CoA_thio"/>
</dbReference>
<keyword evidence="2" id="KW-0378">Hydrolase</keyword>
<protein>
    <submittedName>
        <fullName evidence="5">Acyl-CoA thioesterase II</fullName>
    </submittedName>
</protein>
<dbReference type="CDD" id="cd03445">
    <property type="entry name" value="Thioesterase_II_repeat2"/>
    <property type="match status" value="1"/>
</dbReference>
<dbReference type="InterPro" id="IPR042171">
    <property type="entry name" value="Acyl-CoA_hotdog"/>
</dbReference>